<dbReference type="WBParaSite" id="Hba_12663">
    <property type="protein sequence ID" value="Hba_12663"/>
    <property type="gene ID" value="Hba_12663"/>
</dbReference>
<evidence type="ECO:0000313" key="1">
    <source>
        <dbReference type="Proteomes" id="UP000095283"/>
    </source>
</evidence>
<keyword evidence="1" id="KW-1185">Reference proteome</keyword>
<protein>
    <submittedName>
        <fullName evidence="2">Ovule protein</fullName>
    </submittedName>
</protein>
<dbReference type="AlphaFoldDB" id="A0A1I7X5G8"/>
<sequence>MLQCREKYSGMRQIANCEMKRSKWNAPLLLVPLATPTLVSWIENDCHSLDQGHSPYELIID</sequence>
<evidence type="ECO:0000313" key="2">
    <source>
        <dbReference type="WBParaSite" id="Hba_12663"/>
    </source>
</evidence>
<organism evidence="1 2">
    <name type="scientific">Heterorhabditis bacteriophora</name>
    <name type="common">Entomopathogenic nematode worm</name>
    <dbReference type="NCBI Taxonomy" id="37862"/>
    <lineage>
        <taxon>Eukaryota</taxon>
        <taxon>Metazoa</taxon>
        <taxon>Ecdysozoa</taxon>
        <taxon>Nematoda</taxon>
        <taxon>Chromadorea</taxon>
        <taxon>Rhabditida</taxon>
        <taxon>Rhabditina</taxon>
        <taxon>Rhabditomorpha</taxon>
        <taxon>Strongyloidea</taxon>
        <taxon>Heterorhabditidae</taxon>
        <taxon>Heterorhabditis</taxon>
    </lineage>
</organism>
<proteinExistence type="predicted"/>
<reference evidence="2" key="1">
    <citation type="submission" date="2016-11" db="UniProtKB">
        <authorList>
            <consortium name="WormBaseParasite"/>
        </authorList>
    </citation>
    <scope>IDENTIFICATION</scope>
</reference>
<dbReference type="Proteomes" id="UP000095283">
    <property type="component" value="Unplaced"/>
</dbReference>
<accession>A0A1I7X5G8</accession>
<name>A0A1I7X5G8_HETBA</name>